<evidence type="ECO:0000313" key="3">
    <source>
        <dbReference type="Proteomes" id="UP001300012"/>
    </source>
</evidence>
<gene>
    <name evidence="2" type="ORF">NV381_00500</name>
</gene>
<dbReference type="RefSeq" id="WP_258211293.1">
    <property type="nucleotide sequence ID" value="NZ_JANQBD010000001.1"/>
</dbReference>
<feature type="transmembrane region" description="Helical" evidence="1">
    <location>
        <begin position="129"/>
        <end position="155"/>
    </location>
</feature>
<keyword evidence="1" id="KW-0472">Membrane</keyword>
<feature type="transmembrane region" description="Helical" evidence="1">
    <location>
        <begin position="208"/>
        <end position="228"/>
    </location>
</feature>
<feature type="transmembrane region" description="Helical" evidence="1">
    <location>
        <begin position="24"/>
        <end position="44"/>
    </location>
</feature>
<dbReference type="Proteomes" id="UP001300012">
    <property type="component" value="Unassembled WGS sequence"/>
</dbReference>
<dbReference type="EMBL" id="JANQBD010000001">
    <property type="protein sequence ID" value="MCR8629669.1"/>
    <property type="molecule type" value="Genomic_DNA"/>
</dbReference>
<sequence>MTTNANGWERPLLNIKPLGMQRELLQIVAMLTMLIDHIGFVFFPEQWGLRVIGRISFPLYAFGIVQGYLHSGDVKGYIRRLGLLALLSEIPFIMAFNVWKINVIGTFFVCILTLYLLDRISYKIGKTLVLCASAATLIWIPADYGIYALLLIFIYRYVSANLSIPLHFLLNIYYWWSEGVLYQHFSLISTAWLTLGTKLDMRISVPRWLWLSFYPAHLVILVIIKELFF</sequence>
<reference evidence="2 3" key="1">
    <citation type="submission" date="2022-08" db="EMBL/GenBank/DDBJ databases">
        <title>Paenibacillus endoradicis sp. nov., Paenibacillus radicibacter sp. nov and Paenibacillus pararadicis sp. nov., three cold-adapted plant growth-promoting bacteria isolated from root of Larix gmelinii in Great Khingan.</title>
        <authorList>
            <person name="Xue H."/>
        </authorList>
    </citation>
    <scope>NUCLEOTIDE SEQUENCE [LARGE SCALE GENOMIC DNA]</scope>
    <source>
        <strain evidence="2 3">N5-1-1-5</strain>
    </source>
</reference>
<proteinExistence type="predicted"/>
<protein>
    <submittedName>
        <fullName evidence="2">Conjugal transfer protein TraX</fullName>
    </submittedName>
</protein>
<accession>A0ABT1YB84</accession>
<keyword evidence="1" id="KW-1133">Transmembrane helix</keyword>
<feature type="transmembrane region" description="Helical" evidence="1">
    <location>
        <begin position="175"/>
        <end position="196"/>
    </location>
</feature>
<name>A0ABT1YB84_9BACL</name>
<keyword evidence="3" id="KW-1185">Reference proteome</keyword>
<dbReference type="Pfam" id="PF05857">
    <property type="entry name" value="TraX"/>
    <property type="match status" value="1"/>
</dbReference>
<evidence type="ECO:0000256" key="1">
    <source>
        <dbReference type="SAM" id="Phobius"/>
    </source>
</evidence>
<keyword evidence="1" id="KW-0812">Transmembrane</keyword>
<comment type="caution">
    <text evidence="2">The sequence shown here is derived from an EMBL/GenBank/DDBJ whole genome shotgun (WGS) entry which is preliminary data.</text>
</comment>
<evidence type="ECO:0000313" key="2">
    <source>
        <dbReference type="EMBL" id="MCR8629669.1"/>
    </source>
</evidence>
<organism evidence="2 3">
    <name type="scientific">Paenibacillus radicis</name>
    <name type="common">ex Xue et al. 2023</name>
    <dbReference type="NCBI Taxonomy" id="2972489"/>
    <lineage>
        <taxon>Bacteria</taxon>
        <taxon>Bacillati</taxon>
        <taxon>Bacillota</taxon>
        <taxon>Bacilli</taxon>
        <taxon>Bacillales</taxon>
        <taxon>Paenibacillaceae</taxon>
        <taxon>Paenibacillus</taxon>
    </lineage>
</organism>
<dbReference type="InterPro" id="IPR008875">
    <property type="entry name" value="TraX"/>
</dbReference>
<feature type="transmembrane region" description="Helical" evidence="1">
    <location>
        <begin position="90"/>
        <end position="117"/>
    </location>
</feature>